<dbReference type="InterPro" id="IPR029063">
    <property type="entry name" value="SAM-dependent_MTases_sf"/>
</dbReference>
<sequence length="239" mass="27137">MAKLPEKLSFFRRPIFIARKVFWKILGAHNTAHTIREIGPFPPQKPVDNGVMRLWERLNILESHVNWRLHGLPPRLVNVKLEQAGLFAGSGEVEEALEIFKQHCPPSPSFPDFLIEKVSKARSIFMFPGDNNHEWNAVQPLLHSDAKVTLIDDTSDLFRYQEDNELAESEQVNVLRSSAIDASARLIKQEFDLIWISSTLQRLTPIQAMIILKRSQKSLLPGGVCAGIITDPTKKTSWP</sequence>
<accession>A0A381VS84</accession>
<dbReference type="Gene3D" id="3.40.50.150">
    <property type="entry name" value="Vaccinia Virus protein VP39"/>
    <property type="match status" value="1"/>
</dbReference>
<dbReference type="EMBL" id="UINC01009622">
    <property type="protein sequence ID" value="SVA43114.1"/>
    <property type="molecule type" value="Genomic_DNA"/>
</dbReference>
<protein>
    <submittedName>
        <fullName evidence="1">Uncharacterized protein</fullName>
    </submittedName>
</protein>
<dbReference type="SUPFAM" id="SSF53335">
    <property type="entry name" value="S-adenosyl-L-methionine-dependent methyltransferases"/>
    <property type="match status" value="1"/>
</dbReference>
<dbReference type="AlphaFoldDB" id="A0A381VS84"/>
<feature type="non-terminal residue" evidence="1">
    <location>
        <position position="239"/>
    </location>
</feature>
<reference evidence="1" key="1">
    <citation type="submission" date="2018-05" db="EMBL/GenBank/DDBJ databases">
        <authorList>
            <person name="Lanie J.A."/>
            <person name="Ng W.-L."/>
            <person name="Kazmierczak K.M."/>
            <person name="Andrzejewski T.M."/>
            <person name="Davidsen T.M."/>
            <person name="Wayne K.J."/>
            <person name="Tettelin H."/>
            <person name="Glass J.I."/>
            <person name="Rusch D."/>
            <person name="Podicherti R."/>
            <person name="Tsui H.-C.T."/>
            <person name="Winkler M.E."/>
        </authorList>
    </citation>
    <scope>NUCLEOTIDE SEQUENCE</scope>
</reference>
<proteinExistence type="predicted"/>
<evidence type="ECO:0000313" key="1">
    <source>
        <dbReference type="EMBL" id="SVA43114.1"/>
    </source>
</evidence>
<name>A0A381VS84_9ZZZZ</name>
<gene>
    <name evidence="1" type="ORF">METZ01_LOCUS95968</name>
</gene>
<organism evidence="1">
    <name type="scientific">marine metagenome</name>
    <dbReference type="NCBI Taxonomy" id="408172"/>
    <lineage>
        <taxon>unclassified sequences</taxon>
        <taxon>metagenomes</taxon>
        <taxon>ecological metagenomes</taxon>
    </lineage>
</organism>